<name>A0A484BE16_DRONA</name>
<dbReference type="Gene3D" id="1.25.40.420">
    <property type="match status" value="1"/>
</dbReference>
<dbReference type="InterPro" id="IPR000210">
    <property type="entry name" value="BTB/POZ_dom"/>
</dbReference>
<protein>
    <recommendedName>
        <fullName evidence="1">BACK domain-containing protein</fullName>
    </recommendedName>
</protein>
<dbReference type="InterPro" id="IPR011705">
    <property type="entry name" value="BACK"/>
</dbReference>
<accession>A0A484BE16</accession>
<evidence type="ECO:0000313" key="3">
    <source>
        <dbReference type="Proteomes" id="UP000295192"/>
    </source>
</evidence>
<sequence length="434" mass="51121">MLKLQDLINGKFPISELSDEKVLGLESSSDSKMAKDFTDQMDISSTFQPCFSEESSTDWQMNSRIDSDESLSSDESFRLIPLIDLSDDIHYDREEPERPCYIDQVEPILQAGEKWDVKVYVGPQKFHCFQCVLQVYSPYFRRPKLEDTYVVRLPSHKVTPAAFQFIYKWMLLKEMPPLKRCSARSLLELYSSAKYLGITEITDAVWNALDIIKNENESFSLMPNMSYMNSTNIEFFCFARISRFFLTLVSSQEFIEMDFNYVSRLLDNPNAGVNSEIEIFYSAVRWLSHDWPDRVEYVLDLIRCIRFNLLSPIFLRFLQQPQSTRIMQYIANLPYVKDKIIKAFVYVTAELYCKDPRQRLAIPLPELEVPDQRRWVYDEKCSYHHDLKCGQRQLITYAQFLSYLKSLHETGPDHWRNLVYLTEPIDCCTRLRSE</sequence>
<evidence type="ECO:0000313" key="2">
    <source>
        <dbReference type="EMBL" id="TDG47097.1"/>
    </source>
</evidence>
<gene>
    <name evidence="2" type="ORF">AWZ03_006534</name>
</gene>
<dbReference type="Proteomes" id="UP000295192">
    <property type="component" value="Unassembled WGS sequence"/>
</dbReference>
<feature type="domain" description="BACK" evidence="1">
    <location>
        <begin position="218"/>
        <end position="319"/>
    </location>
</feature>
<dbReference type="PANTHER" id="PTHR22667:SF0">
    <property type="entry name" value="AT01380P-RELATED"/>
    <property type="match status" value="1"/>
</dbReference>
<dbReference type="InterPro" id="IPR031750">
    <property type="entry name" value="DUF4734"/>
</dbReference>
<evidence type="ECO:0000259" key="1">
    <source>
        <dbReference type="SMART" id="SM00875"/>
    </source>
</evidence>
<dbReference type="InterPro" id="IPR011333">
    <property type="entry name" value="SKP1/BTB/POZ_sf"/>
</dbReference>
<dbReference type="SMART" id="SM00875">
    <property type="entry name" value="BACK"/>
    <property type="match status" value="1"/>
</dbReference>
<dbReference type="STRING" id="7232.A0A484BE16"/>
<reference evidence="2 3" key="1">
    <citation type="journal article" date="2019" name="J. Hered.">
        <title>An Improved Genome Assembly for Drosophila navojoa, the Basal Species in the mojavensis Cluster.</title>
        <authorList>
            <person name="Vanderlinde T."/>
            <person name="Dupim E.G."/>
            <person name="Nazario-Yepiz N.O."/>
            <person name="Carvalho A.B."/>
        </authorList>
    </citation>
    <scope>NUCLEOTIDE SEQUENCE [LARGE SCALE GENOMIC DNA]</scope>
    <source>
        <strain evidence="2">Navoj_Jal97</strain>
        <tissue evidence="2">Whole organism</tissue>
    </source>
</reference>
<dbReference type="SUPFAM" id="SSF54695">
    <property type="entry name" value="POZ domain"/>
    <property type="match status" value="1"/>
</dbReference>
<dbReference type="AlphaFoldDB" id="A0A484BE16"/>
<dbReference type="PANTHER" id="PTHR22667">
    <property type="entry name" value="AT01380P-RELATED"/>
    <property type="match status" value="1"/>
</dbReference>
<organism evidence="2 3">
    <name type="scientific">Drosophila navojoa</name>
    <name type="common">Fruit fly</name>
    <dbReference type="NCBI Taxonomy" id="7232"/>
    <lineage>
        <taxon>Eukaryota</taxon>
        <taxon>Metazoa</taxon>
        <taxon>Ecdysozoa</taxon>
        <taxon>Arthropoda</taxon>
        <taxon>Hexapoda</taxon>
        <taxon>Insecta</taxon>
        <taxon>Pterygota</taxon>
        <taxon>Neoptera</taxon>
        <taxon>Endopterygota</taxon>
        <taxon>Diptera</taxon>
        <taxon>Brachycera</taxon>
        <taxon>Muscomorpha</taxon>
        <taxon>Ephydroidea</taxon>
        <taxon>Drosophilidae</taxon>
        <taxon>Drosophila</taxon>
    </lineage>
</organism>
<dbReference type="Pfam" id="PF15881">
    <property type="entry name" value="DUF4734"/>
    <property type="match status" value="1"/>
</dbReference>
<keyword evidence="3" id="KW-1185">Reference proteome</keyword>
<comment type="caution">
    <text evidence="2">The sequence shown here is derived from an EMBL/GenBank/DDBJ whole genome shotgun (WGS) entry which is preliminary data.</text>
</comment>
<dbReference type="Gene3D" id="3.30.710.10">
    <property type="entry name" value="Potassium Channel Kv1.1, Chain A"/>
    <property type="match status" value="1"/>
</dbReference>
<dbReference type="EMBL" id="LSRL02000049">
    <property type="protein sequence ID" value="TDG47097.1"/>
    <property type="molecule type" value="Genomic_DNA"/>
</dbReference>
<dbReference type="OrthoDB" id="6350321at2759"/>
<proteinExistence type="predicted"/>
<dbReference type="OMA" id="RWLSHDW"/>
<dbReference type="Pfam" id="PF07707">
    <property type="entry name" value="BACK"/>
    <property type="match status" value="1"/>
</dbReference>
<dbReference type="CDD" id="cd18186">
    <property type="entry name" value="BTB_POZ_ZBTB_KLHL-like"/>
    <property type="match status" value="1"/>
</dbReference>
<dbReference type="Pfam" id="PF00651">
    <property type="entry name" value="BTB"/>
    <property type="match status" value="1"/>
</dbReference>